<protein>
    <submittedName>
        <fullName evidence="2">Uncharacterized protein</fullName>
    </submittedName>
</protein>
<accession>A0A8J7SIM1</accession>
<reference evidence="2" key="1">
    <citation type="submission" date="2021-01" db="EMBL/GenBank/DDBJ databases">
        <title>Modified the classification status of verrucomicrobia.</title>
        <authorList>
            <person name="Feng X."/>
        </authorList>
    </citation>
    <scope>NUCLEOTIDE SEQUENCE</scope>
    <source>
        <strain evidence="2">_KCTC 22039</strain>
    </source>
</reference>
<comment type="caution">
    <text evidence="2">The sequence shown here is derived from an EMBL/GenBank/DDBJ whole genome shotgun (WGS) entry which is preliminary data.</text>
</comment>
<feature type="transmembrane region" description="Helical" evidence="1">
    <location>
        <begin position="65"/>
        <end position="89"/>
    </location>
</feature>
<dbReference type="EMBL" id="JAENIM010000032">
    <property type="protein sequence ID" value="MBK1790709.1"/>
    <property type="molecule type" value="Genomic_DNA"/>
</dbReference>
<evidence type="ECO:0000313" key="2">
    <source>
        <dbReference type="EMBL" id="MBK1790709.1"/>
    </source>
</evidence>
<organism evidence="2 3">
    <name type="scientific">Persicirhabdus sediminis</name>
    <dbReference type="NCBI Taxonomy" id="454144"/>
    <lineage>
        <taxon>Bacteria</taxon>
        <taxon>Pseudomonadati</taxon>
        <taxon>Verrucomicrobiota</taxon>
        <taxon>Verrucomicrobiia</taxon>
        <taxon>Verrucomicrobiales</taxon>
        <taxon>Verrucomicrobiaceae</taxon>
        <taxon>Persicirhabdus</taxon>
    </lineage>
</organism>
<gene>
    <name evidence="2" type="ORF">JIN82_06025</name>
</gene>
<keyword evidence="1" id="KW-0472">Membrane</keyword>
<sequence>METSKKVDGKLASRSGHKLAVAAVALQGVHLLAVFATAFAIILSFNHLSGAADNSEADISPYIDFAFKAGGTGLMVGLLGSLIGFYVLWGKKNREPWFLKSSATLSFAWLLSCLPLALIQWGIFVRAKDNA</sequence>
<keyword evidence="3" id="KW-1185">Reference proteome</keyword>
<keyword evidence="1" id="KW-0812">Transmembrane</keyword>
<feature type="transmembrane region" description="Helical" evidence="1">
    <location>
        <begin position="101"/>
        <end position="123"/>
    </location>
</feature>
<feature type="transmembrane region" description="Helical" evidence="1">
    <location>
        <begin position="21"/>
        <end position="45"/>
    </location>
</feature>
<evidence type="ECO:0000256" key="1">
    <source>
        <dbReference type="SAM" id="Phobius"/>
    </source>
</evidence>
<proteinExistence type="predicted"/>
<dbReference type="RefSeq" id="WP_200310734.1">
    <property type="nucleotide sequence ID" value="NZ_JAENIM010000032.1"/>
</dbReference>
<keyword evidence="1" id="KW-1133">Transmembrane helix</keyword>
<evidence type="ECO:0000313" key="3">
    <source>
        <dbReference type="Proteomes" id="UP000624703"/>
    </source>
</evidence>
<dbReference type="Proteomes" id="UP000624703">
    <property type="component" value="Unassembled WGS sequence"/>
</dbReference>
<name>A0A8J7SIM1_9BACT</name>
<dbReference type="AlphaFoldDB" id="A0A8J7SIM1"/>